<dbReference type="KEGG" id="ssao:94301448"/>
<evidence type="ECO:0000313" key="2">
    <source>
        <dbReference type="Proteomes" id="UP000018208"/>
    </source>
</evidence>
<comment type="caution">
    <text evidence="1">The sequence shown here is derived from an EMBL/GenBank/DDBJ whole genome shotgun (WGS) entry which is preliminary data.</text>
</comment>
<name>A0A9P8LN28_9EUKA</name>
<accession>A0A9P8LN28</accession>
<dbReference type="RefSeq" id="XP_067761898.1">
    <property type="nucleotide sequence ID" value="XM_067911211.1"/>
</dbReference>
<dbReference type="GeneID" id="94301448"/>
<organism evidence="1 2">
    <name type="scientific">Spironucleus salmonicida</name>
    <dbReference type="NCBI Taxonomy" id="348837"/>
    <lineage>
        <taxon>Eukaryota</taxon>
        <taxon>Metamonada</taxon>
        <taxon>Diplomonadida</taxon>
        <taxon>Hexamitidae</taxon>
        <taxon>Hexamitinae</taxon>
        <taxon>Spironucleus</taxon>
    </lineage>
</organism>
<keyword evidence="2" id="KW-1185">Reference proteome</keyword>
<evidence type="ECO:0000313" key="1">
    <source>
        <dbReference type="EMBL" id="KAH0571125.1"/>
    </source>
</evidence>
<reference evidence="1 2" key="1">
    <citation type="journal article" date="2014" name="PLoS Genet.">
        <title>The Genome of Spironucleus salmonicida Highlights a Fish Pathogen Adapted to Fluctuating Environments.</title>
        <authorList>
            <person name="Xu F."/>
            <person name="Jerlstrom-Hultqvist J."/>
            <person name="Einarsson E."/>
            <person name="Astvaldsson A."/>
            <person name="Svard S.G."/>
            <person name="Andersson J.O."/>
        </authorList>
    </citation>
    <scope>NUCLEOTIDE SEQUENCE [LARGE SCALE GENOMIC DNA]</scope>
    <source>
        <strain evidence="1 2">ATCC 50377</strain>
    </source>
</reference>
<protein>
    <submittedName>
        <fullName evidence="1">Uncharacterized protein</fullName>
    </submittedName>
</protein>
<dbReference type="Proteomes" id="UP000018208">
    <property type="component" value="Unassembled WGS sequence"/>
</dbReference>
<dbReference type="AlphaFoldDB" id="A0A9P8LN28"/>
<gene>
    <name evidence="1" type="ORF">SS50377_27425</name>
</gene>
<sequence>MEIDSDEQEYSSSDLSEHLYVHDYMTDMTKLIKLKLDQVLEIEDHTLSQQLLFKQNKLHQIIQINKEHVKFQADYNDLGSCTDILLQKLICQVYELQSQRISIICSEIDLQDEIFSIEREEILEKKNNLIELLALLNCSSQDPYQLYKK</sequence>
<proteinExistence type="predicted"/>
<dbReference type="EMBL" id="AUWU02000007">
    <property type="protein sequence ID" value="KAH0571125.1"/>
    <property type="molecule type" value="Genomic_DNA"/>
</dbReference>